<feature type="transmembrane region" description="Helical" evidence="6">
    <location>
        <begin position="249"/>
        <end position="272"/>
    </location>
</feature>
<feature type="transmembrane region" description="Helical" evidence="6">
    <location>
        <begin position="483"/>
        <end position="501"/>
    </location>
</feature>
<evidence type="ECO:0000259" key="7">
    <source>
        <dbReference type="Pfam" id="PF03772"/>
    </source>
</evidence>
<sequence>MKLLKFPIVLFSLCLIVGIALNQWLDLVIDWVIYAFLGLLVVFFILYYLGKYQMNKTIWFGLTTMLLMISGGVLIHHFHQPILHHSHYTHYVKNQTSAKFLLEISDVLKPNIYNDRYYAKVISYDDEPVHGKLLLNISQDSLAKALHVGEIIAVTTKPENLPGVKNPHQFDYKAYLERQYVYSQINTKYSEILQTNQHVISISYYAAKFRNHTVKQLEFYGLAGDELAVVKAMLLGQRQDLSEDIQNNFVSAGAIHILAISGLHIGIILYLLNWLLKPFEYLKNGIYIKTIILILLLWGYAVVAGLSPSVVRAVTMFTAVAIAINLKRANNIYNTLAVSAFILLLFKPNFLFEVGFQMSYTAVIGIVSIQPVLVKLLTPKFWLPRKIWEIFTVTIAAQASVLPISIYYFHQFPSLFFLSNLVIIPFLGVILGFGFFIMIFASLGVMYSWIVNLYSYIISGLNLFIEWIAGYESFLIKDIPVSILELVALFILISTLVGLIEKQTARRLVWTLTSIVIFQLAHVITLKSTENTAMIVFHKTAESMIGIKTGRHLQLYSNTDSLDTNQNLLRNYKVGNRIKSIETAPLGNVLQYENKLILVVDSLGIYNVNFKPDVVILRDSPKINLTRLINELGPPQIVADGSNYASYVERWQATCDQKEIPFHSTRQMGFYIIDK</sequence>
<feature type="transmembrane region" description="Helical" evidence="6">
    <location>
        <begin position="415"/>
        <end position="441"/>
    </location>
</feature>
<dbReference type="RefSeq" id="WP_140991163.1">
    <property type="nucleotide sequence ID" value="NZ_VHIQ01000007.1"/>
</dbReference>
<dbReference type="InterPro" id="IPR025405">
    <property type="entry name" value="DUF4131"/>
</dbReference>
<name>A0A506PFQ9_9FLAO</name>
<dbReference type="AlphaFoldDB" id="A0A506PFQ9"/>
<keyword evidence="4 6" id="KW-1133">Transmembrane helix</keyword>
<gene>
    <name evidence="9" type="ORF">FJ651_13935</name>
</gene>
<evidence type="ECO:0000256" key="3">
    <source>
        <dbReference type="ARBA" id="ARBA00022692"/>
    </source>
</evidence>
<evidence type="ECO:0000313" key="9">
    <source>
        <dbReference type="EMBL" id="TPV31912.1"/>
    </source>
</evidence>
<feature type="transmembrane region" description="Helical" evidence="6">
    <location>
        <begin position="7"/>
        <end position="25"/>
    </location>
</feature>
<feature type="transmembrane region" description="Helical" evidence="6">
    <location>
        <begin position="309"/>
        <end position="326"/>
    </location>
</feature>
<feature type="transmembrane region" description="Helical" evidence="6">
    <location>
        <begin position="333"/>
        <end position="352"/>
    </location>
</feature>
<organism evidence="9 10">
    <name type="scientific">Paucihalobacter ruber</name>
    <dbReference type="NCBI Taxonomy" id="2567861"/>
    <lineage>
        <taxon>Bacteria</taxon>
        <taxon>Pseudomonadati</taxon>
        <taxon>Bacteroidota</taxon>
        <taxon>Flavobacteriia</taxon>
        <taxon>Flavobacteriales</taxon>
        <taxon>Flavobacteriaceae</taxon>
        <taxon>Paucihalobacter</taxon>
    </lineage>
</organism>
<keyword evidence="3 6" id="KW-0812">Transmembrane</keyword>
<feature type="transmembrane region" description="Helical" evidence="6">
    <location>
        <begin position="358"/>
        <end position="378"/>
    </location>
</feature>
<feature type="transmembrane region" description="Helical" evidence="6">
    <location>
        <begin position="57"/>
        <end position="78"/>
    </location>
</feature>
<dbReference type="EMBL" id="VHIQ01000007">
    <property type="protein sequence ID" value="TPV31912.1"/>
    <property type="molecule type" value="Genomic_DNA"/>
</dbReference>
<proteinExistence type="predicted"/>
<feature type="domain" description="ComEC/Rec2-related protein" evidence="7">
    <location>
        <begin position="233"/>
        <end position="496"/>
    </location>
</feature>
<feature type="transmembrane region" description="Helical" evidence="6">
    <location>
        <begin position="453"/>
        <end position="471"/>
    </location>
</feature>
<keyword evidence="2" id="KW-1003">Cell membrane</keyword>
<evidence type="ECO:0000256" key="1">
    <source>
        <dbReference type="ARBA" id="ARBA00004651"/>
    </source>
</evidence>
<evidence type="ECO:0000256" key="5">
    <source>
        <dbReference type="ARBA" id="ARBA00023136"/>
    </source>
</evidence>
<keyword evidence="10" id="KW-1185">Reference proteome</keyword>
<dbReference type="Pfam" id="PF13567">
    <property type="entry name" value="DUF4131"/>
    <property type="match status" value="1"/>
</dbReference>
<dbReference type="InterPro" id="IPR004477">
    <property type="entry name" value="ComEC_N"/>
</dbReference>
<comment type="subcellular location">
    <subcellularLocation>
        <location evidence="1">Cell membrane</location>
        <topology evidence="1">Multi-pass membrane protein</topology>
    </subcellularLocation>
</comment>
<dbReference type="NCBIfam" id="TIGR00360">
    <property type="entry name" value="ComEC_N-term"/>
    <property type="match status" value="1"/>
</dbReference>
<dbReference type="PANTHER" id="PTHR30619:SF1">
    <property type="entry name" value="RECOMBINATION PROTEIN 2"/>
    <property type="match status" value="1"/>
</dbReference>
<evidence type="ECO:0000313" key="10">
    <source>
        <dbReference type="Proteomes" id="UP000317332"/>
    </source>
</evidence>
<feature type="transmembrane region" description="Helical" evidence="6">
    <location>
        <begin position="284"/>
        <end position="303"/>
    </location>
</feature>
<evidence type="ECO:0000259" key="8">
    <source>
        <dbReference type="Pfam" id="PF13567"/>
    </source>
</evidence>
<reference evidence="9 10" key="1">
    <citation type="submission" date="2019-06" db="EMBL/GenBank/DDBJ databases">
        <title>Flavobacteriaceae Paucihalobacterium erythroidium CWB-1, complete genome.</title>
        <authorList>
            <person name="Wu S."/>
        </authorList>
    </citation>
    <scope>NUCLEOTIDE SEQUENCE [LARGE SCALE GENOMIC DNA]</scope>
    <source>
        <strain evidence="9 10">CWB-1</strain>
    </source>
</reference>
<feature type="transmembrane region" description="Helical" evidence="6">
    <location>
        <begin position="508"/>
        <end position="526"/>
    </location>
</feature>
<dbReference type="GO" id="GO:0005886">
    <property type="term" value="C:plasma membrane"/>
    <property type="evidence" value="ECO:0007669"/>
    <property type="project" value="UniProtKB-SubCell"/>
</dbReference>
<feature type="transmembrane region" description="Helical" evidence="6">
    <location>
        <begin position="390"/>
        <end position="409"/>
    </location>
</feature>
<protein>
    <submittedName>
        <fullName evidence="9">ComEC family competence protein</fullName>
    </submittedName>
</protein>
<feature type="domain" description="DUF4131" evidence="8">
    <location>
        <begin position="30"/>
        <end position="191"/>
    </location>
</feature>
<dbReference type="Proteomes" id="UP000317332">
    <property type="component" value="Unassembled WGS sequence"/>
</dbReference>
<dbReference type="PANTHER" id="PTHR30619">
    <property type="entry name" value="DNA INTERNALIZATION/COMPETENCE PROTEIN COMEC/REC2"/>
    <property type="match status" value="1"/>
</dbReference>
<dbReference type="InterPro" id="IPR052159">
    <property type="entry name" value="Competence_DNA_uptake"/>
</dbReference>
<evidence type="ECO:0000256" key="2">
    <source>
        <dbReference type="ARBA" id="ARBA00022475"/>
    </source>
</evidence>
<feature type="transmembrane region" description="Helical" evidence="6">
    <location>
        <begin position="31"/>
        <end position="50"/>
    </location>
</feature>
<keyword evidence="5 6" id="KW-0472">Membrane</keyword>
<dbReference type="OrthoDB" id="9761531at2"/>
<accession>A0A506PFQ9</accession>
<comment type="caution">
    <text evidence="9">The sequence shown here is derived from an EMBL/GenBank/DDBJ whole genome shotgun (WGS) entry which is preliminary data.</text>
</comment>
<evidence type="ECO:0000256" key="6">
    <source>
        <dbReference type="SAM" id="Phobius"/>
    </source>
</evidence>
<dbReference type="Pfam" id="PF03772">
    <property type="entry name" value="Competence"/>
    <property type="match status" value="1"/>
</dbReference>
<evidence type="ECO:0000256" key="4">
    <source>
        <dbReference type="ARBA" id="ARBA00022989"/>
    </source>
</evidence>